<dbReference type="EMBL" id="JADKPV010000006">
    <property type="protein sequence ID" value="MBF4501913.1"/>
    <property type="molecule type" value="Genomic_DNA"/>
</dbReference>
<evidence type="ECO:0008006" key="3">
    <source>
        <dbReference type="Google" id="ProtNLM"/>
    </source>
</evidence>
<dbReference type="PROSITE" id="PS51257">
    <property type="entry name" value="PROKAR_LIPOPROTEIN"/>
    <property type="match status" value="1"/>
</dbReference>
<proteinExistence type="predicted"/>
<comment type="caution">
    <text evidence="1">The sequence shown here is derived from an EMBL/GenBank/DDBJ whole genome shotgun (WGS) entry which is preliminary data.</text>
</comment>
<organism evidence="1 2">
    <name type="scientific">Savagea serpentis</name>
    <dbReference type="NCBI Taxonomy" id="2785297"/>
    <lineage>
        <taxon>Bacteria</taxon>
        <taxon>Bacillati</taxon>
        <taxon>Bacillota</taxon>
        <taxon>Bacilli</taxon>
        <taxon>Bacillales</taxon>
        <taxon>Caryophanaceae</taxon>
        <taxon>Savagea</taxon>
    </lineage>
</organism>
<gene>
    <name evidence="1" type="ORF">IRY55_11110</name>
</gene>
<sequence length="119" mass="14033">MIKISIRLFLTFGVIVLLSACQSKPSNLEYFIKDLNDQTIYEIVDEAVIHQFQTQFQHASPLQDTVVKNMDYELHMQKDVTPFYIEEPYIIFSQKEELFINELVYPIEPILEEAIVYEP</sequence>
<accession>A0A8J7KI47</accession>
<evidence type="ECO:0000313" key="2">
    <source>
        <dbReference type="Proteomes" id="UP000622653"/>
    </source>
</evidence>
<dbReference type="AlphaFoldDB" id="A0A8J7KI47"/>
<reference evidence="1" key="1">
    <citation type="submission" date="2020-11" db="EMBL/GenBank/DDBJ databases">
        <title>Multidrug resistant novel bacterium Savagea serpentis sp. nov., isolated from the scats of a vine snake (Ahaetulla nasuta).</title>
        <authorList>
            <person name="Venkata Ramana V."/>
            <person name="Vikas Patil S."/>
            <person name="Yogita Lugani V."/>
        </authorList>
    </citation>
    <scope>NUCLEOTIDE SEQUENCE</scope>
    <source>
        <strain evidence="1">SN6</strain>
    </source>
</reference>
<dbReference type="RefSeq" id="WP_194563393.1">
    <property type="nucleotide sequence ID" value="NZ_JADKPV010000006.1"/>
</dbReference>
<dbReference type="Proteomes" id="UP000622653">
    <property type="component" value="Unassembled WGS sequence"/>
</dbReference>
<name>A0A8J7KI47_9BACL</name>
<keyword evidence="2" id="KW-1185">Reference proteome</keyword>
<evidence type="ECO:0000313" key="1">
    <source>
        <dbReference type="EMBL" id="MBF4501913.1"/>
    </source>
</evidence>
<protein>
    <recommendedName>
        <fullName evidence="3">Lipoprotein</fullName>
    </recommendedName>
</protein>